<comment type="caution">
    <text evidence="2">The sequence shown here is derived from an EMBL/GenBank/DDBJ whole genome shotgun (WGS) entry which is preliminary data.</text>
</comment>
<dbReference type="EMBL" id="BPLR01003270">
    <property type="protein sequence ID" value="GIX82877.1"/>
    <property type="molecule type" value="Genomic_DNA"/>
</dbReference>
<organism evidence="2 3">
    <name type="scientific">Caerostris extrusa</name>
    <name type="common">Bark spider</name>
    <name type="synonym">Caerostris bankana</name>
    <dbReference type="NCBI Taxonomy" id="172846"/>
    <lineage>
        <taxon>Eukaryota</taxon>
        <taxon>Metazoa</taxon>
        <taxon>Ecdysozoa</taxon>
        <taxon>Arthropoda</taxon>
        <taxon>Chelicerata</taxon>
        <taxon>Arachnida</taxon>
        <taxon>Araneae</taxon>
        <taxon>Araneomorphae</taxon>
        <taxon>Entelegynae</taxon>
        <taxon>Araneoidea</taxon>
        <taxon>Araneidae</taxon>
        <taxon>Caerostris</taxon>
    </lineage>
</organism>
<evidence type="ECO:0000256" key="1">
    <source>
        <dbReference type="SAM" id="MobiDB-lite"/>
    </source>
</evidence>
<keyword evidence="3" id="KW-1185">Reference proteome</keyword>
<reference evidence="2 3" key="1">
    <citation type="submission" date="2021-06" db="EMBL/GenBank/DDBJ databases">
        <title>Caerostris extrusa draft genome.</title>
        <authorList>
            <person name="Kono N."/>
            <person name="Arakawa K."/>
        </authorList>
    </citation>
    <scope>NUCLEOTIDE SEQUENCE [LARGE SCALE GENOMIC DNA]</scope>
</reference>
<evidence type="ECO:0000313" key="2">
    <source>
        <dbReference type="EMBL" id="GIX82877.1"/>
    </source>
</evidence>
<dbReference type="AlphaFoldDB" id="A0AAV4NDN6"/>
<proteinExistence type="predicted"/>
<accession>A0AAV4NDN6</accession>
<name>A0AAV4NDN6_CAEEX</name>
<evidence type="ECO:0000313" key="3">
    <source>
        <dbReference type="Proteomes" id="UP001054945"/>
    </source>
</evidence>
<feature type="region of interest" description="Disordered" evidence="1">
    <location>
        <begin position="1"/>
        <end position="25"/>
    </location>
</feature>
<protein>
    <submittedName>
        <fullName evidence="2">Uncharacterized protein</fullName>
    </submittedName>
</protein>
<sequence>MPRYLRTSSPRKDGATDPAPPRADDSAGVALELHRTFHPAARSRLALRMIPHPEPGAGDGEVEQQHFFWRKGGRGDFRKWKRGHGCFSESVCVSVVPWWFFRK</sequence>
<dbReference type="Proteomes" id="UP001054945">
    <property type="component" value="Unassembled WGS sequence"/>
</dbReference>
<gene>
    <name evidence="2" type="ORF">CEXT_370361</name>
</gene>